<dbReference type="PANTHER" id="PTHR47561">
    <property type="entry name" value="POLYSACCHARIDE DEACETYLASE FAMILY PROTEIN (AFU_ORTHOLOGUE AFUA_6G05030)"/>
    <property type="match status" value="1"/>
</dbReference>
<name>A0A1H3EJ75_9RHOB</name>
<dbReference type="Proteomes" id="UP000183400">
    <property type="component" value="Unassembled WGS sequence"/>
</dbReference>
<keyword evidence="7" id="KW-1185">Reference proteome</keyword>
<dbReference type="SUPFAM" id="SSF88713">
    <property type="entry name" value="Glycoside hydrolase/deacetylase"/>
    <property type="match status" value="1"/>
</dbReference>
<dbReference type="RefSeq" id="WP_074738863.1">
    <property type="nucleotide sequence ID" value="NZ_FNNP01000011.1"/>
</dbReference>
<evidence type="ECO:0000256" key="4">
    <source>
        <dbReference type="ARBA" id="ARBA00032976"/>
    </source>
</evidence>
<dbReference type="EMBL" id="FNNP01000011">
    <property type="protein sequence ID" value="SDX78796.1"/>
    <property type="molecule type" value="Genomic_DNA"/>
</dbReference>
<dbReference type="Gene3D" id="3.20.20.370">
    <property type="entry name" value="Glycoside hydrolase/deacetylase"/>
    <property type="match status" value="1"/>
</dbReference>
<dbReference type="InterPro" id="IPR037950">
    <property type="entry name" value="PgdA-like"/>
</dbReference>
<evidence type="ECO:0000256" key="2">
    <source>
        <dbReference type="ARBA" id="ARBA00010973"/>
    </source>
</evidence>
<dbReference type="InterPro" id="IPR002509">
    <property type="entry name" value="NODB_dom"/>
</dbReference>
<evidence type="ECO:0000313" key="7">
    <source>
        <dbReference type="Proteomes" id="UP000183400"/>
    </source>
</evidence>
<evidence type="ECO:0000313" key="6">
    <source>
        <dbReference type="EMBL" id="SDX78796.1"/>
    </source>
</evidence>
<dbReference type="GO" id="GO:0016810">
    <property type="term" value="F:hydrolase activity, acting on carbon-nitrogen (but not peptide) bonds"/>
    <property type="evidence" value="ECO:0007669"/>
    <property type="project" value="InterPro"/>
</dbReference>
<dbReference type="PANTHER" id="PTHR47561:SF1">
    <property type="entry name" value="POLYSACCHARIDE DEACETYLASE FAMILY PROTEIN (AFU_ORTHOLOGUE AFUA_6G05030)"/>
    <property type="match status" value="1"/>
</dbReference>
<evidence type="ECO:0000256" key="3">
    <source>
        <dbReference type="ARBA" id="ARBA00020071"/>
    </source>
</evidence>
<comment type="similarity">
    <text evidence="2">Belongs to the polysaccharide deacetylase family.</text>
</comment>
<organism evidence="6 7">
    <name type="scientific">Ruegeria halocynthiae</name>
    <dbReference type="NCBI Taxonomy" id="985054"/>
    <lineage>
        <taxon>Bacteria</taxon>
        <taxon>Pseudomonadati</taxon>
        <taxon>Pseudomonadota</taxon>
        <taxon>Alphaproteobacteria</taxon>
        <taxon>Rhodobacterales</taxon>
        <taxon>Roseobacteraceae</taxon>
        <taxon>Ruegeria</taxon>
    </lineage>
</organism>
<sequence length="304" mass="34300">MQLARPVPWPNGAKVACAITLDMDADSLIHIHHGEDAQNKLSATSMLRYGPEVAVPRILETFRKYDLKQSFFIPAWCIENHAEAVEAIVADDHEVGYHGYIHEAPNSLSEAQEHDWMCRSIEIIEKHTGKRPRGNRSPLYHMSAKTPEFLAQEGFVYDSSLMGDDVPYILKTGRGNLVELPVSWATDDWPPYVHAPDLGYMFAPQSPDRAMEIFVAEFEALRHSPGGLWISVWHPFVSGRLSRWQRVDQMIKYMLGTGDVWFATLEEIANHINAISGSGEYEPRLDSLPYSNGMQVPQELIGKA</sequence>
<gene>
    <name evidence="6" type="ORF">SAMN05444358_11192</name>
</gene>
<reference evidence="7" key="1">
    <citation type="submission" date="2016-10" db="EMBL/GenBank/DDBJ databases">
        <authorList>
            <person name="Varghese N."/>
            <person name="Submissions S."/>
        </authorList>
    </citation>
    <scope>NUCLEOTIDE SEQUENCE [LARGE SCALE GENOMIC DNA]</scope>
    <source>
        <strain evidence="7">DSM 27839</strain>
    </source>
</reference>
<feature type="domain" description="NodB homology" evidence="5">
    <location>
        <begin position="39"/>
        <end position="263"/>
    </location>
</feature>
<comment type="function">
    <text evidence="1">Is involved in generating a small heat-stable compound (Nod), an acylated oligomer of N-acetylglucosamine, that stimulates mitosis in various plant protoplasts.</text>
</comment>
<dbReference type="PROSITE" id="PS51677">
    <property type="entry name" value="NODB"/>
    <property type="match status" value="1"/>
</dbReference>
<dbReference type="InterPro" id="IPR011330">
    <property type="entry name" value="Glyco_hydro/deAcase_b/a-brl"/>
</dbReference>
<dbReference type="Pfam" id="PF01522">
    <property type="entry name" value="Polysacc_deac_1"/>
    <property type="match status" value="1"/>
</dbReference>
<proteinExistence type="inferred from homology"/>
<dbReference type="STRING" id="985054.SAMN05444358_11192"/>
<dbReference type="CDD" id="cd10938">
    <property type="entry name" value="CE4_HpPgdA_like"/>
    <property type="match status" value="1"/>
</dbReference>
<accession>A0A1H3EJ75</accession>
<dbReference type="GO" id="GO:0005975">
    <property type="term" value="P:carbohydrate metabolic process"/>
    <property type="evidence" value="ECO:0007669"/>
    <property type="project" value="InterPro"/>
</dbReference>
<evidence type="ECO:0000256" key="1">
    <source>
        <dbReference type="ARBA" id="ARBA00003236"/>
    </source>
</evidence>
<dbReference type="OrthoDB" id="9784220at2"/>
<evidence type="ECO:0000259" key="5">
    <source>
        <dbReference type="PROSITE" id="PS51677"/>
    </source>
</evidence>
<protein>
    <recommendedName>
        <fullName evidence="3">Chitooligosaccharide deacetylase</fullName>
    </recommendedName>
    <alternativeName>
        <fullName evidence="4">Nodulation protein B</fullName>
    </alternativeName>
</protein>
<dbReference type="AlphaFoldDB" id="A0A1H3EJ75"/>